<evidence type="ECO:0000256" key="3">
    <source>
        <dbReference type="SAM" id="MobiDB-lite"/>
    </source>
</evidence>
<dbReference type="SUPFAM" id="SSF52540">
    <property type="entry name" value="P-loop containing nucleoside triphosphate hydrolases"/>
    <property type="match status" value="1"/>
</dbReference>
<evidence type="ECO:0000256" key="2">
    <source>
        <dbReference type="ARBA" id="ARBA00022840"/>
    </source>
</evidence>
<keyword evidence="6" id="KW-1185">Reference proteome</keyword>
<dbReference type="CDD" id="cd03230">
    <property type="entry name" value="ABC_DR_subfamily_A"/>
    <property type="match status" value="1"/>
</dbReference>
<dbReference type="PROSITE" id="PS00211">
    <property type="entry name" value="ABC_TRANSPORTER_1"/>
    <property type="match status" value="1"/>
</dbReference>
<dbReference type="InterPro" id="IPR027417">
    <property type="entry name" value="P-loop_NTPase"/>
</dbReference>
<proteinExistence type="predicted"/>
<dbReference type="PANTHER" id="PTHR43038">
    <property type="entry name" value="ATP-BINDING CASSETTE, SUB-FAMILY H, MEMBER 1"/>
    <property type="match status" value="1"/>
</dbReference>
<evidence type="ECO:0000313" key="5">
    <source>
        <dbReference type="EMBL" id="SHI57241.1"/>
    </source>
</evidence>
<comment type="caution">
    <text evidence="5">The sequence shown here is derived from an EMBL/GenBank/DDBJ whole genome shotgun (WGS) entry which is preliminary data.</text>
</comment>
<dbReference type="Proteomes" id="UP000184390">
    <property type="component" value="Unassembled WGS sequence"/>
</dbReference>
<feature type="region of interest" description="Disordered" evidence="3">
    <location>
        <begin position="1"/>
        <end position="22"/>
    </location>
</feature>
<dbReference type="SMART" id="SM00382">
    <property type="entry name" value="AAA"/>
    <property type="match status" value="1"/>
</dbReference>
<dbReference type="InterPro" id="IPR017871">
    <property type="entry name" value="ABC_transporter-like_CS"/>
</dbReference>
<dbReference type="PROSITE" id="PS50893">
    <property type="entry name" value="ABC_TRANSPORTER_2"/>
    <property type="match status" value="1"/>
</dbReference>
<evidence type="ECO:0000313" key="6">
    <source>
        <dbReference type="Proteomes" id="UP000184390"/>
    </source>
</evidence>
<keyword evidence="2 5" id="KW-0067">ATP-binding</keyword>
<dbReference type="InterPro" id="IPR003439">
    <property type="entry name" value="ABC_transporter-like_ATP-bd"/>
</dbReference>
<name>A0ABY1I3Z0_9ACTO</name>
<feature type="compositionally biased region" description="Low complexity" evidence="3">
    <location>
        <begin position="269"/>
        <end position="279"/>
    </location>
</feature>
<sequence length="279" mass="28752">MMKNENASSEGPTPEPSAPAPAVRATGLVVTRGGNEILHGLDLALAPGSITGLLGPSGCGKTTLMRSIVGVQRYSGDLEVLGAVPGSASLRGRIGYLTQEASIYPDLSARQNVAYFARLAGPRARGVDEVLAEVGISGIAGRLVGTFSGGQRNRVSLACALVAAPELLVLDEPTVGLDPVTREDLWAAFRRIAEGGTTILVSSHVMDEAFRCDGVLLMREGRILAEATAPELLAGTGAETLDDAFLTIIRQAESAESTGRAGGVGRAGSVGTASKEMNR</sequence>
<dbReference type="Gene3D" id="3.40.50.300">
    <property type="entry name" value="P-loop containing nucleotide triphosphate hydrolases"/>
    <property type="match status" value="1"/>
</dbReference>
<feature type="domain" description="ABC transporter" evidence="4">
    <location>
        <begin position="23"/>
        <end position="245"/>
    </location>
</feature>
<evidence type="ECO:0000256" key="1">
    <source>
        <dbReference type="ARBA" id="ARBA00022741"/>
    </source>
</evidence>
<feature type="compositionally biased region" description="Polar residues" evidence="3">
    <location>
        <begin position="1"/>
        <end position="11"/>
    </location>
</feature>
<accession>A0ABY1I3Z0</accession>
<dbReference type="GO" id="GO:0005524">
    <property type="term" value="F:ATP binding"/>
    <property type="evidence" value="ECO:0007669"/>
    <property type="project" value="UniProtKB-KW"/>
</dbReference>
<gene>
    <name evidence="5" type="ORF">SAMN05216246_10330</name>
</gene>
<dbReference type="InterPro" id="IPR003593">
    <property type="entry name" value="AAA+_ATPase"/>
</dbReference>
<evidence type="ECO:0000259" key="4">
    <source>
        <dbReference type="PROSITE" id="PS50893"/>
    </source>
</evidence>
<dbReference type="Pfam" id="PF00005">
    <property type="entry name" value="ABC_tran"/>
    <property type="match status" value="1"/>
</dbReference>
<feature type="region of interest" description="Disordered" evidence="3">
    <location>
        <begin position="259"/>
        <end position="279"/>
    </location>
</feature>
<reference evidence="5 6" key="1">
    <citation type="submission" date="2016-11" db="EMBL/GenBank/DDBJ databases">
        <authorList>
            <person name="Varghese N."/>
            <person name="Submissions S."/>
        </authorList>
    </citation>
    <scope>NUCLEOTIDE SEQUENCE [LARGE SCALE GENOMIC DNA]</scope>
    <source>
        <strain evidence="5 6">PA</strain>
    </source>
</reference>
<organism evidence="5 6">
    <name type="scientific">Actinomyces denticolens</name>
    <dbReference type="NCBI Taxonomy" id="52767"/>
    <lineage>
        <taxon>Bacteria</taxon>
        <taxon>Bacillati</taxon>
        <taxon>Actinomycetota</taxon>
        <taxon>Actinomycetes</taxon>
        <taxon>Actinomycetales</taxon>
        <taxon>Actinomycetaceae</taxon>
        <taxon>Actinomyces</taxon>
    </lineage>
</organism>
<protein>
    <submittedName>
        <fullName evidence="5">ABC-2 type transport system ATP-binding protein</fullName>
    </submittedName>
</protein>
<dbReference type="PANTHER" id="PTHR43038:SF3">
    <property type="entry name" value="ABC TRANSPORTER G FAMILY MEMBER 20 ISOFORM X1"/>
    <property type="match status" value="1"/>
</dbReference>
<dbReference type="EMBL" id="FQYL01000003">
    <property type="protein sequence ID" value="SHI57241.1"/>
    <property type="molecule type" value="Genomic_DNA"/>
</dbReference>
<keyword evidence="1" id="KW-0547">Nucleotide-binding</keyword>